<dbReference type="Gene3D" id="3.50.50.60">
    <property type="entry name" value="FAD/NAD(P)-binding domain"/>
    <property type="match status" value="2"/>
</dbReference>
<accession>A0A1E8Q203</accession>
<keyword evidence="1" id="KW-0560">Oxidoreductase</keyword>
<dbReference type="EMBL" id="MCHX01000052">
    <property type="protein sequence ID" value="OFJ51944.1"/>
    <property type="molecule type" value="Genomic_DNA"/>
</dbReference>
<dbReference type="InterPro" id="IPR036188">
    <property type="entry name" value="FAD/NAD-bd_sf"/>
</dbReference>
<dbReference type="AlphaFoldDB" id="A0A1E8Q203"/>
<dbReference type="PANTHER" id="PTHR43476">
    <property type="entry name" value="3-(3-HYDROXY-PHENYL)PROPIONATE/3-HYDROXYCINNAMIC ACID HYDROXYLASE"/>
    <property type="match status" value="1"/>
</dbReference>
<proteinExistence type="predicted"/>
<dbReference type="PANTHER" id="PTHR43476:SF5">
    <property type="entry name" value="FAD-DEPENDENT MONOOXYGENASE"/>
    <property type="match status" value="1"/>
</dbReference>
<dbReference type="NCBIfam" id="NF004833">
    <property type="entry name" value="PRK06185.1-1"/>
    <property type="match status" value="1"/>
</dbReference>
<gene>
    <name evidence="3" type="ORF">BEL07_20140</name>
</gene>
<dbReference type="InterPro" id="IPR002938">
    <property type="entry name" value="FAD-bd"/>
</dbReference>
<dbReference type="NCBIfam" id="NF004834">
    <property type="entry name" value="PRK06185.1-3"/>
    <property type="match status" value="1"/>
</dbReference>
<comment type="caution">
    <text evidence="3">The sequence shown here is derived from an EMBL/GenBank/DDBJ whole genome shotgun (WGS) entry which is preliminary data.</text>
</comment>
<dbReference type="PRINTS" id="PR00420">
    <property type="entry name" value="RNGMNOXGNASE"/>
</dbReference>
<feature type="domain" description="FAD-binding" evidence="2">
    <location>
        <begin position="11"/>
        <end position="352"/>
    </location>
</feature>
<dbReference type="Pfam" id="PF01494">
    <property type="entry name" value="FAD_binding_3"/>
    <property type="match status" value="1"/>
</dbReference>
<dbReference type="InterPro" id="IPR050631">
    <property type="entry name" value="PheA/TfdB_FAD_monoxygenase"/>
</dbReference>
<protein>
    <recommendedName>
        <fullName evidence="2">FAD-binding domain-containing protein</fullName>
    </recommendedName>
</protein>
<reference evidence="3 4" key="1">
    <citation type="submission" date="2016-09" db="EMBL/GenBank/DDBJ databases">
        <title>genome sequence of Mycobacterium sp. 739 SCH.</title>
        <authorList>
            <person name="Greninger A.L."/>
            <person name="Qin X."/>
            <person name="Jerome K."/>
            <person name="Vora S."/>
            <person name="Quinn K."/>
        </authorList>
    </citation>
    <scope>NUCLEOTIDE SEQUENCE [LARGE SCALE GENOMIC DNA]</scope>
    <source>
        <strain evidence="3 4">SCH</strain>
    </source>
</reference>
<evidence type="ECO:0000256" key="1">
    <source>
        <dbReference type="ARBA" id="ARBA00023002"/>
    </source>
</evidence>
<evidence type="ECO:0000259" key="2">
    <source>
        <dbReference type="Pfam" id="PF01494"/>
    </source>
</evidence>
<dbReference type="GO" id="GO:0071949">
    <property type="term" value="F:FAD binding"/>
    <property type="evidence" value="ECO:0007669"/>
    <property type="project" value="InterPro"/>
</dbReference>
<evidence type="ECO:0000313" key="3">
    <source>
        <dbReference type="EMBL" id="OFJ51944.1"/>
    </source>
</evidence>
<dbReference type="SUPFAM" id="SSF51905">
    <property type="entry name" value="FAD/NAD(P)-binding domain"/>
    <property type="match status" value="1"/>
</dbReference>
<organism evidence="3 4">
    <name type="scientific">Mycolicibacterium grossiae</name>
    <dbReference type="NCBI Taxonomy" id="1552759"/>
    <lineage>
        <taxon>Bacteria</taxon>
        <taxon>Bacillati</taxon>
        <taxon>Actinomycetota</taxon>
        <taxon>Actinomycetes</taxon>
        <taxon>Mycobacteriales</taxon>
        <taxon>Mycobacteriaceae</taxon>
        <taxon>Mycolicibacterium</taxon>
    </lineage>
</organism>
<name>A0A1E8Q203_9MYCO</name>
<dbReference type="GO" id="GO:0016491">
    <property type="term" value="F:oxidoreductase activity"/>
    <property type="evidence" value="ECO:0007669"/>
    <property type="project" value="UniProtKB-KW"/>
</dbReference>
<evidence type="ECO:0000313" key="4">
    <source>
        <dbReference type="Proteomes" id="UP000178953"/>
    </source>
</evidence>
<keyword evidence="4" id="KW-1185">Reference proteome</keyword>
<sequence>MIGVDTPVASTTCLVAGGGPAGMMLALLLARAGIDVTVMEKHADFLRDFRGDTVHASTLRLLDELGLGPAFAALPHRLIDSIDARVQGSALSFDLSGLPGRHQHIALVPQWDFLELLATAAEREPRFRLLRSTEVLAPVRSGGRVTGVRYRGADGTVAEMSAHLTVACDGRSSTLRAAAGLVPRDFGAPMDVWWFRLSRRPGDPHGLNGVFASGHGCAVIDRGDYFQIAYMIRKGTDDEIRAEGIDVLRRQLGELLPWLADRTDELRTFDDVKLLDVQLNRLRRWYVDGLLCIGDAAHAMSPIGGVGINLAVADAVAAARLLAEPLLNRAVTTSELARVQRRRWLPTAIVQRVQRTLQNRAVAPAISADAAPSQNPRVIGLANRFPALRAVAAYGVAIGPLPEHAPAFARR</sequence>
<dbReference type="Proteomes" id="UP000178953">
    <property type="component" value="Unassembled WGS sequence"/>
</dbReference>